<organism evidence="1 2">
    <name type="scientific">Candidatus Methanomarinus sp</name>
    <dbReference type="NCBI Taxonomy" id="3386244"/>
    <lineage>
        <taxon>Archaea</taxon>
        <taxon>Methanobacteriati</taxon>
        <taxon>Methanobacteriota</taxon>
        <taxon>Stenosarchaea group</taxon>
        <taxon>Methanomicrobia</taxon>
        <taxon>Methanosarcinales</taxon>
        <taxon>ANME-2 cluster</taxon>
        <taxon>Candidatus Methanocomedenaceae</taxon>
        <taxon>Candidatus Methanomarinus</taxon>
    </lineage>
</organism>
<name>A0AC61SCE6_9EURY</name>
<proteinExistence type="predicted"/>
<comment type="caution">
    <text evidence="1">The sequence shown here is derived from an EMBL/GenBank/DDBJ whole genome shotgun (WGS) entry which is preliminary data.</text>
</comment>
<gene>
    <name evidence="1" type="ORF">C5S46_00925</name>
</gene>
<sequence length="108" mass="12822">MSENIDFVQRIVTWIEDKQIFSRERKSNEQRALGMLLYDAGLSYEKAGSFANASHEPVREWYQKCRDYHMHLITGRCPMMYLGHGISIHTMHREIASQRYDQYSDSIF</sequence>
<reference evidence="1" key="1">
    <citation type="submission" date="2018-09" db="EMBL/GenBank/DDBJ databases">
        <title>A genomic encyclopedia of anaerobic methanotrophic archaea.</title>
        <authorList>
            <person name="Skennerton C.T."/>
            <person name="Chadwick G.L."/>
            <person name="Laso-Perez R."/>
            <person name="Leu A.O."/>
            <person name="Speth D.R."/>
            <person name="Yu H."/>
            <person name="Morgan-Lang C."/>
            <person name="Hatzenpichler R."/>
            <person name="Goudeau D."/>
            <person name="Malmstrom R."/>
            <person name="Woyke T."/>
            <person name="Hallam S."/>
            <person name="Tyson G.W."/>
            <person name="Wegener G."/>
            <person name="Boetius A."/>
            <person name="Orphan V.J."/>
        </authorList>
    </citation>
    <scope>NUCLEOTIDE SEQUENCE</scope>
    <source>
        <strain evidence="1">CONS3730D10UFb2</strain>
    </source>
</reference>
<dbReference type="Proteomes" id="UP000315423">
    <property type="component" value="Unassembled WGS sequence"/>
</dbReference>
<dbReference type="EMBL" id="QYBA01000030">
    <property type="protein sequence ID" value="TKY92386.1"/>
    <property type="molecule type" value="Genomic_DNA"/>
</dbReference>
<protein>
    <submittedName>
        <fullName evidence="1">Uncharacterized protein</fullName>
    </submittedName>
</protein>
<accession>A0AC61SCE6</accession>
<evidence type="ECO:0000313" key="1">
    <source>
        <dbReference type="EMBL" id="TKY92386.1"/>
    </source>
</evidence>
<evidence type="ECO:0000313" key="2">
    <source>
        <dbReference type="Proteomes" id="UP000315423"/>
    </source>
</evidence>